<proteinExistence type="predicted"/>
<protein>
    <recommendedName>
        <fullName evidence="4">Secreted protein</fullName>
    </recommendedName>
</protein>
<organism evidence="2 3">
    <name type="scientific">Scylla paramamosain</name>
    <name type="common">Mud crab</name>
    <dbReference type="NCBI Taxonomy" id="85552"/>
    <lineage>
        <taxon>Eukaryota</taxon>
        <taxon>Metazoa</taxon>
        <taxon>Ecdysozoa</taxon>
        <taxon>Arthropoda</taxon>
        <taxon>Crustacea</taxon>
        <taxon>Multicrustacea</taxon>
        <taxon>Malacostraca</taxon>
        <taxon>Eumalacostraca</taxon>
        <taxon>Eucarida</taxon>
        <taxon>Decapoda</taxon>
        <taxon>Pleocyemata</taxon>
        <taxon>Brachyura</taxon>
        <taxon>Eubrachyura</taxon>
        <taxon>Portunoidea</taxon>
        <taxon>Portunidae</taxon>
        <taxon>Portuninae</taxon>
        <taxon>Scylla</taxon>
    </lineage>
</organism>
<keyword evidence="1" id="KW-0812">Transmembrane</keyword>
<comment type="caution">
    <text evidence="2">The sequence shown here is derived from an EMBL/GenBank/DDBJ whole genome shotgun (WGS) entry which is preliminary data.</text>
</comment>
<name>A0AAW0T0U9_SCYPA</name>
<dbReference type="EMBL" id="JARAKH010000041">
    <property type="protein sequence ID" value="KAK8380631.1"/>
    <property type="molecule type" value="Genomic_DNA"/>
</dbReference>
<feature type="transmembrane region" description="Helical" evidence="1">
    <location>
        <begin position="25"/>
        <end position="44"/>
    </location>
</feature>
<keyword evidence="3" id="KW-1185">Reference proteome</keyword>
<accession>A0AAW0T0U9</accession>
<keyword evidence="1" id="KW-0472">Membrane</keyword>
<evidence type="ECO:0000313" key="3">
    <source>
        <dbReference type="Proteomes" id="UP001487740"/>
    </source>
</evidence>
<evidence type="ECO:0008006" key="4">
    <source>
        <dbReference type="Google" id="ProtNLM"/>
    </source>
</evidence>
<reference evidence="2 3" key="1">
    <citation type="submission" date="2023-03" db="EMBL/GenBank/DDBJ databases">
        <title>High-quality genome of Scylla paramamosain provides insights in environmental adaptation.</title>
        <authorList>
            <person name="Zhang L."/>
        </authorList>
    </citation>
    <scope>NUCLEOTIDE SEQUENCE [LARGE SCALE GENOMIC DNA]</scope>
    <source>
        <strain evidence="2">LZ_2023a</strain>
        <tissue evidence="2">Muscle</tissue>
    </source>
</reference>
<evidence type="ECO:0000313" key="2">
    <source>
        <dbReference type="EMBL" id="KAK8380631.1"/>
    </source>
</evidence>
<dbReference type="Proteomes" id="UP001487740">
    <property type="component" value="Unassembled WGS sequence"/>
</dbReference>
<evidence type="ECO:0000256" key="1">
    <source>
        <dbReference type="SAM" id="Phobius"/>
    </source>
</evidence>
<sequence>MHLTPVSATTNTATRPYRPHALHPLLRVLMGGGGVLLAAFLSSYPSVCSQYWSAWERRGVSSCAPVVWCSPASENSTGEAPSVSPVMWVFPAARAATTEGPHVAHAPLRRDRGSAAACKSVREPLARVCASRLFTRRHNR</sequence>
<dbReference type="AlphaFoldDB" id="A0AAW0T0U9"/>
<gene>
    <name evidence="2" type="ORF">O3P69_007911</name>
</gene>
<keyword evidence="1" id="KW-1133">Transmembrane helix</keyword>